<dbReference type="AlphaFoldDB" id="A0A9P1GQ49"/>
<dbReference type="Proteomes" id="UP001152797">
    <property type="component" value="Unassembled WGS sequence"/>
</dbReference>
<gene>
    <name evidence="4" type="ORF">C1SCF055_LOCUS43518</name>
</gene>
<evidence type="ECO:0000259" key="3">
    <source>
        <dbReference type="Pfam" id="PF02492"/>
    </source>
</evidence>
<dbReference type="EMBL" id="CAMXCT030006725">
    <property type="protein sequence ID" value="CAL4806301.1"/>
    <property type="molecule type" value="Genomic_DNA"/>
</dbReference>
<feature type="compositionally biased region" description="Acidic residues" evidence="1">
    <location>
        <begin position="291"/>
        <end position="306"/>
    </location>
</feature>
<reference evidence="4" key="1">
    <citation type="submission" date="2022-10" db="EMBL/GenBank/DDBJ databases">
        <authorList>
            <person name="Chen Y."/>
            <person name="Dougan E. K."/>
            <person name="Chan C."/>
            <person name="Rhodes N."/>
            <person name="Thang M."/>
        </authorList>
    </citation>
    <scope>NUCLEOTIDE SEQUENCE</scope>
</reference>
<comment type="caution">
    <text evidence="4">The sequence shown here is derived from an EMBL/GenBank/DDBJ whole genome shotgun (WGS) entry which is preliminary data.</text>
</comment>
<dbReference type="InterPro" id="IPR003495">
    <property type="entry name" value="CobW/HypB/UreG_nucleotide-bd"/>
</dbReference>
<reference evidence="5" key="2">
    <citation type="submission" date="2024-04" db="EMBL/GenBank/DDBJ databases">
        <authorList>
            <person name="Chen Y."/>
            <person name="Shah S."/>
            <person name="Dougan E. K."/>
            <person name="Thang M."/>
            <person name="Chan C."/>
        </authorList>
    </citation>
    <scope>NUCLEOTIDE SEQUENCE [LARGE SCALE GENOMIC DNA]</scope>
</reference>
<protein>
    <submittedName>
        <fullName evidence="6">Zinc-regulated GTPase metalloprotein activator 1B (Cobalamin synthase W domain-containing protein 2) (COBW domain-containing protein 2)</fullName>
    </submittedName>
</protein>
<name>A0A9P1GQ49_9DINO</name>
<keyword evidence="2" id="KW-0812">Transmembrane</keyword>
<evidence type="ECO:0000313" key="4">
    <source>
        <dbReference type="EMBL" id="CAI4018989.1"/>
    </source>
</evidence>
<dbReference type="EMBL" id="CAMXCT010006725">
    <property type="protein sequence ID" value="CAI4018989.1"/>
    <property type="molecule type" value="Genomic_DNA"/>
</dbReference>
<feature type="domain" description="CobW/HypB/UreG nucleotide-binding" evidence="3">
    <location>
        <begin position="13"/>
        <end position="146"/>
    </location>
</feature>
<dbReference type="CDD" id="cd03112">
    <property type="entry name" value="CobW-like"/>
    <property type="match status" value="1"/>
</dbReference>
<evidence type="ECO:0000256" key="2">
    <source>
        <dbReference type="SAM" id="Phobius"/>
    </source>
</evidence>
<evidence type="ECO:0000313" key="6">
    <source>
        <dbReference type="EMBL" id="CAL4806301.1"/>
    </source>
</evidence>
<evidence type="ECO:0000256" key="1">
    <source>
        <dbReference type="SAM" id="MobiDB-lite"/>
    </source>
</evidence>
<dbReference type="GO" id="GO:0005737">
    <property type="term" value="C:cytoplasm"/>
    <property type="evidence" value="ECO:0007669"/>
    <property type="project" value="TreeGrafter"/>
</dbReference>
<feature type="transmembrane region" description="Helical" evidence="2">
    <location>
        <begin position="153"/>
        <end position="179"/>
    </location>
</feature>
<keyword evidence="2" id="KW-0472">Membrane</keyword>
<organism evidence="4">
    <name type="scientific">Cladocopium goreaui</name>
    <dbReference type="NCBI Taxonomy" id="2562237"/>
    <lineage>
        <taxon>Eukaryota</taxon>
        <taxon>Sar</taxon>
        <taxon>Alveolata</taxon>
        <taxon>Dinophyceae</taxon>
        <taxon>Suessiales</taxon>
        <taxon>Symbiodiniaceae</taxon>
        <taxon>Cladocopium</taxon>
    </lineage>
</organism>
<dbReference type="Gene3D" id="3.40.50.300">
    <property type="entry name" value="P-loop containing nucleotide triphosphate hydrolases"/>
    <property type="match status" value="1"/>
</dbReference>
<sequence length="909" mass="101625">MDVAMKEAHGKVPVTLLTGFLGAGKTTRLNRTLSEGKSRIAVIENEIGALGVDGSLVANAHTEADGVIELANGCLCCSAEVDLVAALEALIRRHQLRPLDRIIIETTGLADLGPVISLLEDKTDPMAEDLYLDGTVTVVDLCSFRRWVEKKKALGLVSICGLGIMFARATLFSLLVSAWGDTAVIDSALQSDDQCDAADAECSFNALQLRGFKEEMELEEGNEESEGWLKDISTKTKNHFKHILAPLQKPIVTNYQYLTVLDTYVNYTMRKIENATGRIVVWNRKSLLQEAEEETEESTEEDEEEVQNTWSRRRHVGKSEELPPRARYINKILIYLNKEMDAVWNLNTIVDRKRWGVGNTITSSPYGPHGEHPKRWRANVTVPFPTKAPSNPVLNLNNSLVMHMKPENRKYDNKYAQQLQADYAIDNINDASKKCNDLRARLFKMDWYANKFIKLPSGVWNKIVEMKGLPRIFLLTSKHSELANFTRSSGFGMSSSQAQPAVGPGRLAALRSFWRQVAFADQLILSKADQVTTTKDMWEAGEPAIKILQGVNPVAEIIFEEEIRPLPAPRGPQTSGRGECLGPSLELVEEDEACQKLLEDLLSYAVYAVAKNEADIRDTLRNRVKVQNWPVDENSAVELDILWPGAGYDSAACAGSFEVLALLANKGLLKLRDFMGASGGATSALLALADPQESSRTMLTFYMVYAKWVAETPRSTLRQVWQTTPLWREIYRRAIHEDEAFERVNQRGYVAMACGRTIFQWQNWVLHHFTDREQCVQAYEASGEASLRGALAGRQLPGLQGLGKCCDGGGVLPFPGREGKLSFYHHSYYGSATNCTMETIDNLFRRGVDDAIRMFCDSYDTCKFRSLQYGGTILGYSREIFWEGNSMSGLRASARFFNVEKGEEEDELP</sequence>
<dbReference type="EMBL" id="CAMXCT020006725">
    <property type="protein sequence ID" value="CAL1172364.1"/>
    <property type="molecule type" value="Genomic_DNA"/>
</dbReference>
<keyword evidence="7" id="KW-1185">Reference proteome</keyword>
<dbReference type="PANTHER" id="PTHR13748">
    <property type="entry name" value="COBW-RELATED"/>
    <property type="match status" value="1"/>
</dbReference>
<evidence type="ECO:0000313" key="5">
    <source>
        <dbReference type="EMBL" id="CAL1172364.1"/>
    </source>
</evidence>
<dbReference type="InterPro" id="IPR051316">
    <property type="entry name" value="Zinc-reg_GTPase_activator"/>
</dbReference>
<keyword evidence="2" id="KW-1133">Transmembrane helix</keyword>
<evidence type="ECO:0000313" key="7">
    <source>
        <dbReference type="Proteomes" id="UP001152797"/>
    </source>
</evidence>
<accession>A0A9P1GQ49</accession>
<dbReference type="SUPFAM" id="SSF52540">
    <property type="entry name" value="P-loop containing nucleoside triphosphate hydrolases"/>
    <property type="match status" value="1"/>
</dbReference>
<dbReference type="PANTHER" id="PTHR13748:SF62">
    <property type="entry name" value="COBW DOMAIN-CONTAINING PROTEIN"/>
    <property type="match status" value="1"/>
</dbReference>
<proteinExistence type="predicted"/>
<dbReference type="OrthoDB" id="422728at2759"/>
<feature type="region of interest" description="Disordered" evidence="1">
    <location>
        <begin position="291"/>
        <end position="317"/>
    </location>
</feature>
<dbReference type="Pfam" id="PF02492">
    <property type="entry name" value="cobW"/>
    <property type="match status" value="1"/>
</dbReference>
<dbReference type="InterPro" id="IPR027417">
    <property type="entry name" value="P-loop_NTPase"/>
</dbReference>